<dbReference type="Pfam" id="PF25512">
    <property type="entry name" value="zf-CCCH_AtC3H23"/>
    <property type="match status" value="1"/>
</dbReference>
<comment type="caution">
    <text evidence="8">The sequence shown here is derived from an EMBL/GenBank/DDBJ whole genome shotgun (WGS) entry which is preliminary data.</text>
</comment>
<feature type="compositionally biased region" description="Pro residues" evidence="6">
    <location>
        <begin position="268"/>
        <end position="278"/>
    </location>
</feature>
<feature type="region of interest" description="Disordered" evidence="6">
    <location>
        <begin position="257"/>
        <end position="298"/>
    </location>
</feature>
<dbReference type="PROSITE" id="PS50103">
    <property type="entry name" value="ZF_C3H1"/>
    <property type="match status" value="1"/>
</dbReference>
<evidence type="ECO:0000256" key="2">
    <source>
        <dbReference type="ARBA" id="ARBA00022771"/>
    </source>
</evidence>
<keyword evidence="4" id="KW-0238">DNA-binding</keyword>
<dbReference type="InterPro" id="IPR057444">
    <property type="entry name" value="Znf-CCCH_AtC3H23-like"/>
</dbReference>
<evidence type="ECO:0000313" key="8">
    <source>
        <dbReference type="EMBL" id="KAK9902166.1"/>
    </source>
</evidence>
<reference evidence="8 9" key="1">
    <citation type="journal article" date="2024" name="Nat. Commun.">
        <title>Phylogenomics reveals the evolutionary origins of lichenization in chlorophyte algae.</title>
        <authorList>
            <person name="Puginier C."/>
            <person name="Libourel C."/>
            <person name="Otte J."/>
            <person name="Skaloud P."/>
            <person name="Haon M."/>
            <person name="Grisel S."/>
            <person name="Petersen M."/>
            <person name="Berrin J.G."/>
            <person name="Delaux P.M."/>
            <person name="Dal Grande F."/>
            <person name="Keller J."/>
        </authorList>
    </citation>
    <scope>NUCLEOTIDE SEQUENCE [LARGE SCALE GENOMIC DNA]</scope>
    <source>
        <strain evidence="8 9">SAG 216-7</strain>
    </source>
</reference>
<keyword evidence="1 5" id="KW-0479">Metal-binding</keyword>
<keyword evidence="3 5" id="KW-0862">Zinc</keyword>
<evidence type="ECO:0000256" key="6">
    <source>
        <dbReference type="SAM" id="MobiDB-lite"/>
    </source>
</evidence>
<accession>A0ABR2YCE0</accession>
<feature type="compositionally biased region" description="Polar residues" evidence="6">
    <location>
        <begin position="534"/>
        <end position="544"/>
    </location>
</feature>
<feature type="compositionally biased region" description="Polar residues" evidence="6">
    <location>
        <begin position="257"/>
        <end position="266"/>
    </location>
</feature>
<organism evidence="8 9">
    <name type="scientific">Coccomyxa subellipsoidea</name>
    <dbReference type="NCBI Taxonomy" id="248742"/>
    <lineage>
        <taxon>Eukaryota</taxon>
        <taxon>Viridiplantae</taxon>
        <taxon>Chlorophyta</taxon>
        <taxon>core chlorophytes</taxon>
        <taxon>Trebouxiophyceae</taxon>
        <taxon>Trebouxiophyceae incertae sedis</taxon>
        <taxon>Coccomyxaceae</taxon>
        <taxon>Coccomyxa</taxon>
    </lineage>
</organism>
<dbReference type="EMBL" id="JALJOT010000016">
    <property type="protein sequence ID" value="KAK9902166.1"/>
    <property type="molecule type" value="Genomic_DNA"/>
</dbReference>
<evidence type="ECO:0000259" key="7">
    <source>
        <dbReference type="PROSITE" id="PS50103"/>
    </source>
</evidence>
<evidence type="ECO:0000256" key="5">
    <source>
        <dbReference type="PROSITE-ProRule" id="PRU00723"/>
    </source>
</evidence>
<evidence type="ECO:0000256" key="3">
    <source>
        <dbReference type="ARBA" id="ARBA00022833"/>
    </source>
</evidence>
<feature type="domain" description="C3H1-type" evidence="7">
    <location>
        <begin position="85"/>
        <end position="112"/>
    </location>
</feature>
<evidence type="ECO:0000256" key="1">
    <source>
        <dbReference type="ARBA" id="ARBA00022723"/>
    </source>
</evidence>
<keyword evidence="2 5" id="KW-0863">Zinc-finger</keyword>
<feature type="zinc finger region" description="C3H1-type" evidence="5">
    <location>
        <begin position="85"/>
        <end position="112"/>
    </location>
</feature>
<feature type="compositionally biased region" description="Polar residues" evidence="6">
    <location>
        <begin position="383"/>
        <end position="404"/>
    </location>
</feature>
<evidence type="ECO:0000313" key="9">
    <source>
        <dbReference type="Proteomes" id="UP001491310"/>
    </source>
</evidence>
<dbReference type="Pfam" id="PF00642">
    <property type="entry name" value="zf-CCCH"/>
    <property type="match status" value="1"/>
</dbReference>
<sequence length="544" mass="58663">MTVLDVSRFENMYQDSFKGHGQSLDSLLGYMNPAQSVASDANESDFFMFCFKIQPCPMKHTHPWEECCYAHPHENARRRDPRKYQYIAEPCPDYKRGICLLGSACPYAHGVYERNLHPSKYRTQMCTETGHCSRKVCFFAHETWQLRAPTHMWTVEAAEYMRQVRLEEIIRDTQQTALREKAMEMLANSRHLGARGGPATYFGAGQSAAPTMNPFQQQHLQHQLLQGLAEGSAMKQAATIPFGPLPTINSPFAQHQVGSPPSTLQLPATPPAAVPFPPRNTSTSPVRMQDSGRALSPDCRRGINLRQALSQPTPGSNDVMGDGALGVQPGSIFQAAAQVNVRRQGRALTEDTEGPRMSMAMRRQLGMAPNRSPSKAVAAAMTGANSGQLRSRSSPGMSPAQSGTLPMHSGLMGGQGMDAMSQGLLLQQATLAMQMAHINSPPAASSHDQETASAAAIHAALRAQQGASVGSEVSANNTDDYSNLVSQLQGLCFGFMGEGGQEGTQHEAVSPQERCGSTSSGPAFELDLGGTGQLGTPSQDCTLK</sequence>
<dbReference type="Gene3D" id="3.30.1370.210">
    <property type="match status" value="1"/>
</dbReference>
<gene>
    <name evidence="8" type="ORF">WJX75_006666</name>
</gene>
<name>A0ABR2YCE0_9CHLO</name>
<dbReference type="PANTHER" id="PTHR14493:SF50">
    <property type="entry name" value="RING FINGER PROTEIN UNKEMPT"/>
    <property type="match status" value="1"/>
</dbReference>
<dbReference type="PANTHER" id="PTHR14493">
    <property type="entry name" value="UNKEMPT FAMILY MEMBER"/>
    <property type="match status" value="1"/>
</dbReference>
<dbReference type="SMART" id="SM00356">
    <property type="entry name" value="ZnF_C3H1"/>
    <property type="match status" value="2"/>
</dbReference>
<feature type="region of interest" description="Disordered" evidence="6">
    <location>
        <begin position="501"/>
        <end position="544"/>
    </location>
</feature>
<dbReference type="Proteomes" id="UP001491310">
    <property type="component" value="Unassembled WGS sequence"/>
</dbReference>
<keyword evidence="9" id="KW-1185">Reference proteome</keyword>
<protein>
    <recommendedName>
        <fullName evidence="7">C3H1-type domain-containing protein</fullName>
    </recommendedName>
</protein>
<proteinExistence type="predicted"/>
<dbReference type="InterPro" id="IPR045234">
    <property type="entry name" value="Unkempt-like"/>
</dbReference>
<dbReference type="InterPro" id="IPR000571">
    <property type="entry name" value="Znf_CCCH"/>
</dbReference>
<evidence type="ECO:0000256" key="4">
    <source>
        <dbReference type="ARBA" id="ARBA00023125"/>
    </source>
</evidence>
<feature type="region of interest" description="Disordered" evidence="6">
    <location>
        <begin position="368"/>
        <end position="404"/>
    </location>
</feature>